<dbReference type="GO" id="GO:0032196">
    <property type="term" value="P:transposition"/>
    <property type="evidence" value="ECO:0007669"/>
    <property type="project" value="UniProtKB-KW"/>
</dbReference>
<reference evidence="5" key="1">
    <citation type="submission" date="2016-08" db="EMBL/GenBank/DDBJ databases">
        <title>Draft genome sequence of Frankia sp. Dg2.</title>
        <authorList>
            <person name="Wibberg D."/>
            <person name="Pawlowski K."/>
            <person name="Kalinowski J."/>
        </authorList>
    </citation>
    <scope>NUCLEOTIDE SEQUENCE</scope>
    <source>
        <strain evidence="5">Dg2</strain>
    </source>
</reference>
<dbReference type="InterPro" id="IPR012337">
    <property type="entry name" value="RNaseH-like_sf"/>
</dbReference>
<sequence>MCPELTVWAERRRFLTVASAGSLIGHGGWMRQRAVRPPVPVSEFAGFRFPPEVIVLAVHWYLHYALSYRDVEELLAEPGLVVDHVTMYRWVRRFTPLLIDAARPCRHTPGDRWLVDETSVKVSGRWIYLWRAVDQDSQVIDMFAAEHRDLPAARWFFTAALPHGRRPVEMTTDKAASYPRALDELLPAAHHIDAWRANTRIESDHSQLKARLRPMRGLKRLRSAQTVSVGHAFVQNIRRGHYELGVDTDPRLRLSAAFTELTLTI</sequence>
<dbReference type="Pfam" id="PF13610">
    <property type="entry name" value="DDE_Tnp_IS240"/>
    <property type="match status" value="1"/>
</dbReference>
<dbReference type="NCBIfam" id="NF033587">
    <property type="entry name" value="transpos_IS6"/>
    <property type="match status" value="1"/>
</dbReference>
<feature type="domain" description="DDE" evidence="4">
    <location>
        <begin position="111"/>
        <end position="241"/>
    </location>
</feature>
<dbReference type="PANTHER" id="PTHR35528">
    <property type="entry name" value="BLL1675 PROTEIN"/>
    <property type="match status" value="1"/>
</dbReference>
<organism evidence="5">
    <name type="scientific">Candidatus Protofrankia californiensis</name>
    <dbReference type="NCBI Taxonomy" id="1839754"/>
    <lineage>
        <taxon>Bacteria</taxon>
        <taxon>Bacillati</taxon>
        <taxon>Actinomycetota</taxon>
        <taxon>Actinomycetes</taxon>
        <taxon>Frankiales</taxon>
        <taxon>Frankiaceae</taxon>
        <taxon>Protofrankia</taxon>
    </lineage>
</organism>
<dbReference type="PANTHER" id="PTHR35528:SF3">
    <property type="entry name" value="BLL1675 PROTEIN"/>
    <property type="match status" value="1"/>
</dbReference>
<evidence type="ECO:0000256" key="3">
    <source>
        <dbReference type="ARBA" id="ARBA00023172"/>
    </source>
</evidence>
<dbReference type="InterPro" id="IPR047930">
    <property type="entry name" value="Transpos_IS6"/>
</dbReference>
<proteinExistence type="predicted"/>
<dbReference type="SUPFAM" id="SSF53098">
    <property type="entry name" value="Ribonuclease H-like"/>
    <property type="match status" value="1"/>
</dbReference>
<accession>A0A1W1B806</accession>
<protein>
    <submittedName>
        <fullName evidence="5">Transposase</fullName>
    </submittedName>
</protein>
<dbReference type="GO" id="GO:0006310">
    <property type="term" value="P:DNA recombination"/>
    <property type="evidence" value="ECO:0007669"/>
    <property type="project" value="UniProtKB-KW"/>
</dbReference>
<evidence type="ECO:0000313" key="5">
    <source>
        <dbReference type="EMBL" id="SCV11744.1"/>
    </source>
</evidence>
<keyword evidence="1" id="KW-0815">Transposition</keyword>
<dbReference type="EMBL" id="LT622247">
    <property type="protein sequence ID" value="SCV11744.1"/>
    <property type="molecule type" value="Genomic_DNA"/>
</dbReference>
<dbReference type="InterPro" id="IPR032874">
    <property type="entry name" value="DDE_dom"/>
</dbReference>
<name>A0A1W1B806_9ACTN</name>
<dbReference type="AlphaFoldDB" id="A0A1W1B806"/>
<dbReference type="GO" id="GO:0003677">
    <property type="term" value="F:DNA binding"/>
    <property type="evidence" value="ECO:0007669"/>
    <property type="project" value="UniProtKB-KW"/>
</dbReference>
<dbReference type="InterPro" id="IPR052183">
    <property type="entry name" value="IS_Transposase"/>
</dbReference>
<keyword evidence="2" id="KW-0238">DNA-binding</keyword>
<keyword evidence="3" id="KW-0233">DNA recombination</keyword>
<gene>
    <name evidence="5" type="ORF">FDG2_6009</name>
</gene>
<evidence type="ECO:0000256" key="2">
    <source>
        <dbReference type="ARBA" id="ARBA00023125"/>
    </source>
</evidence>
<evidence type="ECO:0000259" key="4">
    <source>
        <dbReference type="Pfam" id="PF13610"/>
    </source>
</evidence>
<evidence type="ECO:0000256" key="1">
    <source>
        <dbReference type="ARBA" id="ARBA00022578"/>
    </source>
</evidence>